<reference evidence="2" key="1">
    <citation type="submission" date="2015-10" db="EMBL/GenBank/DDBJ databases">
        <authorList>
            <person name="Luecker S."/>
            <person name="Luecker S."/>
        </authorList>
    </citation>
    <scope>NUCLEOTIDE SEQUENCE [LARGE SCALE GENOMIC DNA]</scope>
</reference>
<name>A0A0S4LQJ0_9BACT</name>
<dbReference type="EMBL" id="CZPZ01000031">
    <property type="protein sequence ID" value="CUS38230.1"/>
    <property type="molecule type" value="Genomic_DNA"/>
</dbReference>
<proteinExistence type="predicted"/>
<evidence type="ECO:0000313" key="2">
    <source>
        <dbReference type="Proteomes" id="UP000198736"/>
    </source>
</evidence>
<dbReference type="Proteomes" id="UP000198736">
    <property type="component" value="Unassembled WGS sequence"/>
</dbReference>
<organism evidence="1 2">
    <name type="scientific">Candidatus Nitrospira nitrificans</name>
    <dbReference type="NCBI Taxonomy" id="1742973"/>
    <lineage>
        <taxon>Bacteria</taxon>
        <taxon>Pseudomonadati</taxon>
        <taxon>Nitrospirota</taxon>
        <taxon>Nitrospiria</taxon>
        <taxon>Nitrospirales</taxon>
        <taxon>Nitrospiraceae</taxon>
        <taxon>Nitrospira</taxon>
    </lineage>
</organism>
<keyword evidence="2" id="KW-1185">Reference proteome</keyword>
<dbReference type="AlphaFoldDB" id="A0A0S4LQJ0"/>
<protein>
    <submittedName>
        <fullName evidence="1">Uncharacterized protein</fullName>
    </submittedName>
</protein>
<gene>
    <name evidence="1" type="ORF">COMA2_40255</name>
</gene>
<sequence>MIVFVTSQLLGKLVIEPIHDLKKLLEEIRYAVVFHAQAILTPVGDRAGEDDAAKVLRKLSCDLRSKIGAIPFYGTWMEWVGMHAGSVITAIHARFQYSTDSLSAAPTAFQARASRGTRRLTKRAGGKL</sequence>
<accession>A0A0S4LQJ0</accession>
<evidence type="ECO:0000313" key="1">
    <source>
        <dbReference type="EMBL" id="CUS38230.1"/>
    </source>
</evidence>